<evidence type="ECO:0000313" key="2">
    <source>
        <dbReference type="WBParaSite" id="PS1159_v2.g2748.t1"/>
    </source>
</evidence>
<accession>A0AC35G8I1</accession>
<organism evidence="1 2">
    <name type="scientific">Panagrolaimus sp. PS1159</name>
    <dbReference type="NCBI Taxonomy" id="55785"/>
    <lineage>
        <taxon>Eukaryota</taxon>
        <taxon>Metazoa</taxon>
        <taxon>Ecdysozoa</taxon>
        <taxon>Nematoda</taxon>
        <taxon>Chromadorea</taxon>
        <taxon>Rhabditida</taxon>
        <taxon>Tylenchina</taxon>
        <taxon>Panagrolaimomorpha</taxon>
        <taxon>Panagrolaimoidea</taxon>
        <taxon>Panagrolaimidae</taxon>
        <taxon>Panagrolaimus</taxon>
    </lineage>
</organism>
<dbReference type="Proteomes" id="UP000887580">
    <property type="component" value="Unplaced"/>
</dbReference>
<reference evidence="2" key="1">
    <citation type="submission" date="2022-11" db="UniProtKB">
        <authorList>
            <consortium name="WormBaseParasite"/>
        </authorList>
    </citation>
    <scope>IDENTIFICATION</scope>
</reference>
<name>A0AC35G8I1_9BILA</name>
<protein>
    <submittedName>
        <fullName evidence="2">Homeobox domain-containing protein</fullName>
    </submittedName>
</protein>
<dbReference type="WBParaSite" id="PS1159_v2.g2748.t1">
    <property type="protein sequence ID" value="PS1159_v2.g2748.t1"/>
    <property type="gene ID" value="PS1159_v2.g2748"/>
</dbReference>
<proteinExistence type="predicted"/>
<evidence type="ECO:0000313" key="1">
    <source>
        <dbReference type="Proteomes" id="UP000887580"/>
    </source>
</evidence>
<sequence>MNSLNIPEHFSQQSMQMAAAASGFPFPWNPGCNQWMNPTTTTTGSATNGYPSNVPRPPTTTMPQPFGNYSPSTDLNPSCHFPPWTTPNPSAAVSDPRYSFPTRLPQMNFPFNYGITFESPSSRRKRRVLFTQQQVIELEKQFRQNKYLNAPQREALANAIGLKPTQPTGFWF</sequence>